<dbReference type="Proteomes" id="UP001292094">
    <property type="component" value="Unassembled WGS sequence"/>
</dbReference>
<evidence type="ECO:0000313" key="3">
    <source>
        <dbReference type="Proteomes" id="UP001292094"/>
    </source>
</evidence>
<feature type="compositionally biased region" description="Acidic residues" evidence="1">
    <location>
        <begin position="808"/>
        <end position="844"/>
    </location>
</feature>
<organism evidence="2 3">
    <name type="scientific">Petrolisthes manimaculis</name>
    <dbReference type="NCBI Taxonomy" id="1843537"/>
    <lineage>
        <taxon>Eukaryota</taxon>
        <taxon>Metazoa</taxon>
        <taxon>Ecdysozoa</taxon>
        <taxon>Arthropoda</taxon>
        <taxon>Crustacea</taxon>
        <taxon>Multicrustacea</taxon>
        <taxon>Malacostraca</taxon>
        <taxon>Eumalacostraca</taxon>
        <taxon>Eucarida</taxon>
        <taxon>Decapoda</taxon>
        <taxon>Pleocyemata</taxon>
        <taxon>Anomura</taxon>
        <taxon>Galatheoidea</taxon>
        <taxon>Porcellanidae</taxon>
        <taxon>Petrolisthes</taxon>
    </lineage>
</organism>
<keyword evidence="3" id="KW-1185">Reference proteome</keyword>
<feature type="compositionally biased region" description="Polar residues" evidence="1">
    <location>
        <begin position="496"/>
        <end position="505"/>
    </location>
</feature>
<dbReference type="InterPro" id="IPR027417">
    <property type="entry name" value="P-loop_NTPase"/>
</dbReference>
<protein>
    <submittedName>
        <fullName evidence="2">Uncharacterized protein</fullName>
    </submittedName>
</protein>
<evidence type="ECO:0000256" key="1">
    <source>
        <dbReference type="SAM" id="MobiDB-lite"/>
    </source>
</evidence>
<dbReference type="EMBL" id="JAWZYT010000058">
    <property type="protein sequence ID" value="KAK4328791.1"/>
    <property type="molecule type" value="Genomic_DNA"/>
</dbReference>
<reference evidence="2" key="1">
    <citation type="submission" date="2023-11" db="EMBL/GenBank/DDBJ databases">
        <title>Genome assemblies of two species of porcelain crab, Petrolisthes cinctipes and Petrolisthes manimaculis (Anomura: Porcellanidae).</title>
        <authorList>
            <person name="Angst P."/>
        </authorList>
    </citation>
    <scope>NUCLEOTIDE SEQUENCE</scope>
    <source>
        <strain evidence="2">PB745_02</strain>
        <tissue evidence="2">Gill</tissue>
    </source>
</reference>
<dbReference type="Gene3D" id="3.40.50.300">
    <property type="entry name" value="P-loop containing nucleotide triphosphate hydrolases"/>
    <property type="match status" value="1"/>
</dbReference>
<comment type="caution">
    <text evidence="2">The sequence shown here is derived from an EMBL/GenBank/DDBJ whole genome shotgun (WGS) entry which is preliminary data.</text>
</comment>
<feature type="region of interest" description="Disordered" evidence="1">
    <location>
        <begin position="402"/>
        <end position="505"/>
    </location>
</feature>
<gene>
    <name evidence="2" type="ORF">Pmani_000811</name>
</gene>
<proteinExistence type="predicted"/>
<feature type="compositionally biased region" description="Polar residues" evidence="1">
    <location>
        <begin position="447"/>
        <end position="472"/>
    </location>
</feature>
<evidence type="ECO:0000313" key="2">
    <source>
        <dbReference type="EMBL" id="KAK4328791.1"/>
    </source>
</evidence>
<feature type="compositionally biased region" description="Polar residues" evidence="1">
    <location>
        <begin position="406"/>
        <end position="440"/>
    </location>
</feature>
<feature type="region of interest" description="Disordered" evidence="1">
    <location>
        <begin position="801"/>
        <end position="855"/>
    </location>
</feature>
<name>A0AAE1UPZ0_9EUCA</name>
<accession>A0AAE1UPZ0</accession>
<sequence length="1438" mass="164562">MQGTSSTTNQPSMDYGSKLIYMCHAIAQPVLYIVFRLGTPQKSPQEDIFTYLQALPSTTAENFHSDRDVLRTVRKTEKRLMIENPDGSKWKLPILFHGIKIACESMAPFNDPAWFNEGTGIENSLYMLKQLYSEVMHQASAISESEFKNRMQRLRETLVDIIQKASLRYGMSTTYSNELIQKVHKGVDLVISGDLREPILISPTGQYFHTALNESSIHYGVEIFEIIRIISQPLLYKILCLGTPNKPPQQDFHTYLQSFSDEFTSSKIRKIFTKADIKLMRENLDGSKWDITLLIKCIKYGCEGLAPFDDPVWYTCEGTQLENCLYRVRHHRNEAIHSSLEMSRLEFLDKVNKICQTCTDTLNAAQLEYQEYMTTGQRDQLIQQVLVYVDQIKQQDHSEDVLPPITASQPTNTPGPAITASQPTNTPGPAITASQPTNTPGPAITAIQPTNTPGPAITASQPTNTPGPASQSKNKKEKKKIQTPLPAITAGPSIDHQGTPSMTDQPSEYNGLKLIKMHWFVLQPCMYHILCLGTQMKPSDKNFIEYLKDLPQPSTACCLEHSTASITRPIYNVQPLTPPNYKPGDQKIFDGQQKRKIKIDLDGKGFDIALIHPCIKFGCVGVAPRDDPVWISEGTELENCLYMIKKERNDAMHETLKLNESQFLEKVEKLREIIHNTLSATQHRYVHSMSLSECNQYKEKVDNDIDNIKDERLSIDELQKHSLPMLMQMFIPEATHELKEKLKVHNVVTLLDFVKSCDSKEMCLKIQNIFTRVKMVKGKEQASQTHMDYRKLLTWIQAKAKGSAKDKEEEEEEEKEEEDEQHEGNEEEQQEEEEEDEQHEDNEECTPKPQMLILEGPAGMGKTTLTMLMVNEWLDGVEDTIEESVKGTIEEHLVDFIQIVPPEYEKNVVELTGIPVDLRTEFMKKYFQEIKRVMGSKESGQELVDKVEREKHKEHYNVPLNMAILAWLFYYQPDKINDVSSQTKLYYHTHQMLKNKLDDRLVKHNLTKNDDKWEREDKIEEWLLEFYLKTFLTLSDNKQYLDKPIINHLRSVCRRLKLPPPEVLGAFLTLKTTSERGTILEQYSIAHKGLQENYAALHILKTFQNDPSNTIEATMENTLGVNIENFKFYLNMFKHLAGLLDLEIRNPSEGLIMEIVELIEKAGESSQNAWLDILEEVKISEVFLRAVARCFPIQDGIVVKETRATVYSILLPHLCQAQVIVDIRSDPTPLLPALTKHTCTRVELWHHWYHPNNSTSQLHNLLSRYSLRVFRGHGTVELDKLPASLKELMIAISEDNQARSMFPLLMTQQMHLQHLEVHVTTKVSTEAITNQLPDVTTVFNKPGVSLILSNVKEGEEGWACEVAAKLQPSQGYWRLEFPRSTVTADGWIQIIKGLHQKGVKVHLLWLPSCNTTQEHRLDYLASYTLGAKLKSMDFTAWE</sequence>